<gene>
    <name evidence="3" type="ORF">MBHS_02131</name>
</gene>
<dbReference type="OrthoDB" id="9811884at2"/>
<protein>
    <submittedName>
        <fullName evidence="3">Putative glycosyl transferase</fullName>
    </submittedName>
</protein>
<dbReference type="SUPFAM" id="SSF53448">
    <property type="entry name" value="Nucleotide-diphospho-sugar transferases"/>
    <property type="match status" value="1"/>
</dbReference>
<feature type="transmembrane region" description="Helical" evidence="1">
    <location>
        <begin position="303"/>
        <end position="322"/>
    </location>
</feature>
<dbReference type="PANTHER" id="PTHR43685:SF2">
    <property type="entry name" value="GLYCOSYLTRANSFERASE 2-LIKE DOMAIN-CONTAINING PROTEIN"/>
    <property type="match status" value="1"/>
</dbReference>
<dbReference type="InterPro" id="IPR001173">
    <property type="entry name" value="Glyco_trans_2-like"/>
</dbReference>
<dbReference type="RefSeq" id="WP_103920082.1">
    <property type="nucleotide sequence ID" value="NZ_FMSV02000459.1"/>
</dbReference>
<feature type="transmembrane region" description="Helical" evidence="1">
    <location>
        <begin position="279"/>
        <end position="296"/>
    </location>
</feature>
<reference evidence="3 4" key="1">
    <citation type="submission" date="2016-10" db="EMBL/GenBank/DDBJ databases">
        <authorList>
            <person name="de Groot N.N."/>
        </authorList>
    </citation>
    <scope>NUCLEOTIDE SEQUENCE [LARGE SCALE GENOMIC DNA]</scope>
    <source>
        <strain evidence="3">MBHS1</strain>
    </source>
</reference>
<evidence type="ECO:0000313" key="3">
    <source>
        <dbReference type="EMBL" id="SEH06276.1"/>
    </source>
</evidence>
<dbReference type="EMBL" id="FMSV02000459">
    <property type="protein sequence ID" value="SEH06276.1"/>
    <property type="molecule type" value="Genomic_DNA"/>
</dbReference>
<accession>A0A1H6FAX2</accession>
<dbReference type="PANTHER" id="PTHR43685">
    <property type="entry name" value="GLYCOSYLTRANSFERASE"/>
    <property type="match status" value="1"/>
</dbReference>
<dbReference type="Gene3D" id="3.90.550.10">
    <property type="entry name" value="Spore Coat Polysaccharide Biosynthesis Protein SpsA, Chain A"/>
    <property type="match status" value="1"/>
</dbReference>
<feature type="domain" description="Glycosyltransferase 2-like" evidence="2">
    <location>
        <begin position="5"/>
        <end position="121"/>
    </location>
</feature>
<dbReference type="InterPro" id="IPR029044">
    <property type="entry name" value="Nucleotide-diphossugar_trans"/>
</dbReference>
<organism evidence="3 4">
    <name type="scientific">Candidatus Venteria ishoeyi</name>
    <dbReference type="NCBI Taxonomy" id="1899563"/>
    <lineage>
        <taxon>Bacteria</taxon>
        <taxon>Pseudomonadati</taxon>
        <taxon>Pseudomonadota</taxon>
        <taxon>Gammaproteobacteria</taxon>
        <taxon>Thiotrichales</taxon>
        <taxon>Thiotrichaceae</taxon>
        <taxon>Venteria</taxon>
    </lineage>
</organism>
<evidence type="ECO:0000259" key="2">
    <source>
        <dbReference type="Pfam" id="PF00535"/>
    </source>
</evidence>
<dbReference type="AlphaFoldDB" id="A0A1H6FAX2"/>
<sequence length="340" mass="38671">MHKLSVVLITRNEAQKIVRGIESVLKAITDIPDTEVVLVDSASTDTTVDIARQYPITVVQLPADAFLSPSAGRYMGFQYSDGQYIYFLDGDMWLDENWFHKALPMMEANKQLAALAGRCHEVCFNESGDIVSEDPDRFQVGEKKHAVRHLGQSVLYRRDVLTEVGGFNPYLSNEEELELGLRISAAGYELQRIPEPMTIHHTQFYSQENPSGITWRQIQRDCKLGRYIALGQVLRLLQGNPFIGEYTGLYKRELLFSGIYFLGAVALVLGVLMHKPLYFALWLIVMLCVFVLRAVIKRNINDTGLYFFDYLLCAYGFMVGFWKAVPPASNYQVKPEVYKV</sequence>
<keyword evidence="1" id="KW-0472">Membrane</keyword>
<name>A0A1H6FAX2_9GAMM</name>
<evidence type="ECO:0000313" key="4">
    <source>
        <dbReference type="Proteomes" id="UP000236724"/>
    </source>
</evidence>
<keyword evidence="1" id="KW-0812">Transmembrane</keyword>
<dbReference type="GO" id="GO:0016740">
    <property type="term" value="F:transferase activity"/>
    <property type="evidence" value="ECO:0007669"/>
    <property type="project" value="UniProtKB-KW"/>
</dbReference>
<keyword evidence="3" id="KW-0808">Transferase</keyword>
<dbReference type="InterPro" id="IPR050834">
    <property type="entry name" value="Glycosyltransf_2"/>
</dbReference>
<dbReference type="Pfam" id="PF00535">
    <property type="entry name" value="Glycos_transf_2"/>
    <property type="match status" value="1"/>
</dbReference>
<keyword evidence="1" id="KW-1133">Transmembrane helix</keyword>
<dbReference type="Proteomes" id="UP000236724">
    <property type="component" value="Unassembled WGS sequence"/>
</dbReference>
<proteinExistence type="predicted"/>
<evidence type="ECO:0000256" key="1">
    <source>
        <dbReference type="SAM" id="Phobius"/>
    </source>
</evidence>
<dbReference type="CDD" id="cd00761">
    <property type="entry name" value="Glyco_tranf_GTA_type"/>
    <property type="match status" value="1"/>
</dbReference>
<feature type="transmembrane region" description="Helical" evidence="1">
    <location>
        <begin position="254"/>
        <end position="273"/>
    </location>
</feature>
<keyword evidence="4" id="KW-1185">Reference proteome</keyword>